<dbReference type="InterPro" id="IPR035906">
    <property type="entry name" value="MetI-like_sf"/>
</dbReference>
<keyword evidence="5 7" id="KW-1133">Transmembrane helix</keyword>
<keyword evidence="10" id="KW-1185">Reference proteome</keyword>
<keyword evidence="2 7" id="KW-0813">Transport</keyword>
<sequence length="352" mass="37010">MATVFADKFDDGTAQPATEAMAGSVAGKVSAPAETKTASAASPLTGIMAKWGQTIVAPVLGILAFLGLWAALAPQVDTSLGALPGPVQVAEQGVSLFGEWQAARETEAQFYADQDARNAEALSAGNPGAVRDFEYAGPPTFLDQIFTSLKTVALGFGLATLVAVPLGLAAGLSPLFNAAINPLIQIMKPVSPLAWLPIVTMVISATISSVDPILPKAFVISALVVMLCSLWPTLINTAVGTASIDKDLLNVGRVLKLGWFAKLRRLVLPASLPYIFTGMRLSLGVGWMVLIAAEMLAQNPGLGKFVWDEFQNGSSQSLARIMFAVVVIGFIGFGLDRIMMSLQSLVSRNHQI</sequence>
<dbReference type="GO" id="GO:0005886">
    <property type="term" value="C:plasma membrane"/>
    <property type="evidence" value="ECO:0007669"/>
    <property type="project" value="UniProtKB-SubCell"/>
</dbReference>
<evidence type="ECO:0000313" key="10">
    <source>
        <dbReference type="Proteomes" id="UP000195807"/>
    </source>
</evidence>
<proteinExistence type="inferred from homology"/>
<dbReference type="RefSeq" id="WP_066848526.1">
    <property type="nucleotide sequence ID" value="NZ_CP019602.1"/>
</dbReference>
<organism evidence="9 10">
    <name type="scientific">Croceicoccus marinus</name>
    <dbReference type="NCBI Taxonomy" id="450378"/>
    <lineage>
        <taxon>Bacteria</taxon>
        <taxon>Pseudomonadati</taxon>
        <taxon>Pseudomonadota</taxon>
        <taxon>Alphaproteobacteria</taxon>
        <taxon>Sphingomonadales</taxon>
        <taxon>Erythrobacteraceae</taxon>
        <taxon>Croceicoccus</taxon>
    </lineage>
</organism>
<feature type="transmembrane region" description="Helical" evidence="7">
    <location>
        <begin position="152"/>
        <end position="172"/>
    </location>
</feature>
<dbReference type="PANTHER" id="PTHR30151:SF7">
    <property type="entry name" value="NITRATE IMPORT PERMEASE PROTEIN NRTB"/>
    <property type="match status" value="1"/>
</dbReference>
<dbReference type="Proteomes" id="UP000195807">
    <property type="component" value="Chromosome"/>
</dbReference>
<dbReference type="PANTHER" id="PTHR30151">
    <property type="entry name" value="ALKANE SULFONATE ABC TRANSPORTER-RELATED, MEMBRANE SUBUNIT"/>
    <property type="match status" value="1"/>
</dbReference>
<keyword evidence="6 7" id="KW-0472">Membrane</keyword>
<evidence type="ECO:0000256" key="1">
    <source>
        <dbReference type="ARBA" id="ARBA00004651"/>
    </source>
</evidence>
<evidence type="ECO:0000256" key="5">
    <source>
        <dbReference type="ARBA" id="ARBA00022989"/>
    </source>
</evidence>
<evidence type="ECO:0000256" key="2">
    <source>
        <dbReference type="ARBA" id="ARBA00022448"/>
    </source>
</evidence>
<evidence type="ECO:0000256" key="3">
    <source>
        <dbReference type="ARBA" id="ARBA00022475"/>
    </source>
</evidence>
<dbReference type="OrthoDB" id="8138334at2"/>
<dbReference type="EMBL" id="CP019602">
    <property type="protein sequence ID" value="ARU16038.1"/>
    <property type="molecule type" value="Genomic_DNA"/>
</dbReference>
<feature type="transmembrane region" description="Helical" evidence="7">
    <location>
        <begin position="317"/>
        <end position="335"/>
    </location>
</feature>
<feature type="domain" description="ABC transmembrane type-1" evidence="8">
    <location>
        <begin position="145"/>
        <end position="339"/>
    </location>
</feature>
<evidence type="ECO:0000256" key="6">
    <source>
        <dbReference type="ARBA" id="ARBA00023136"/>
    </source>
</evidence>
<dbReference type="PROSITE" id="PS50928">
    <property type="entry name" value="ABC_TM1"/>
    <property type="match status" value="1"/>
</dbReference>
<comment type="similarity">
    <text evidence="7">Belongs to the binding-protein-dependent transport system permease family.</text>
</comment>
<dbReference type="STRING" id="450378.GCA_001661675_01466"/>
<gene>
    <name evidence="9" type="ORF">A9D14_07320</name>
</gene>
<dbReference type="KEGG" id="cman:A9D14_07320"/>
<dbReference type="InterPro" id="IPR000515">
    <property type="entry name" value="MetI-like"/>
</dbReference>
<dbReference type="SUPFAM" id="SSF161098">
    <property type="entry name" value="MetI-like"/>
    <property type="match status" value="1"/>
</dbReference>
<feature type="transmembrane region" description="Helical" evidence="7">
    <location>
        <begin position="217"/>
        <end position="239"/>
    </location>
</feature>
<evidence type="ECO:0000256" key="7">
    <source>
        <dbReference type="RuleBase" id="RU363032"/>
    </source>
</evidence>
<dbReference type="Pfam" id="PF00528">
    <property type="entry name" value="BPD_transp_1"/>
    <property type="match status" value="1"/>
</dbReference>
<evidence type="ECO:0000259" key="8">
    <source>
        <dbReference type="PROSITE" id="PS50928"/>
    </source>
</evidence>
<feature type="transmembrane region" description="Helical" evidence="7">
    <location>
        <begin position="55"/>
        <end position="72"/>
    </location>
</feature>
<keyword evidence="4 7" id="KW-0812">Transmembrane</keyword>
<protein>
    <submittedName>
        <fullName evidence="9">Nitrate ABC transporter permease</fullName>
    </submittedName>
</protein>
<reference evidence="9 10" key="1">
    <citation type="submission" date="2017-01" db="EMBL/GenBank/DDBJ databases">
        <title>Complete genome sequence of esterase-producing bacterium Croceicoccus marinus E4A9.</title>
        <authorList>
            <person name="Wu Y.-H."/>
            <person name="Cheng H."/>
            <person name="Xu L."/>
            <person name="Huo Y.-Y."/>
            <person name="Wang C.-S."/>
            <person name="Xu X.-W."/>
        </authorList>
    </citation>
    <scope>NUCLEOTIDE SEQUENCE [LARGE SCALE GENOMIC DNA]</scope>
    <source>
        <strain evidence="9 10">E4A9</strain>
    </source>
</reference>
<comment type="subcellular location">
    <subcellularLocation>
        <location evidence="1 7">Cell membrane</location>
        <topology evidence="1 7">Multi-pass membrane protein</topology>
    </subcellularLocation>
</comment>
<evidence type="ECO:0000313" key="9">
    <source>
        <dbReference type="EMBL" id="ARU16038.1"/>
    </source>
</evidence>
<dbReference type="GO" id="GO:0055085">
    <property type="term" value="P:transmembrane transport"/>
    <property type="evidence" value="ECO:0007669"/>
    <property type="project" value="InterPro"/>
</dbReference>
<feature type="transmembrane region" description="Helical" evidence="7">
    <location>
        <begin position="272"/>
        <end position="297"/>
    </location>
</feature>
<evidence type="ECO:0000256" key="4">
    <source>
        <dbReference type="ARBA" id="ARBA00022692"/>
    </source>
</evidence>
<name>A0A1Z1FB41_9SPHN</name>
<dbReference type="Gene3D" id="1.10.3720.10">
    <property type="entry name" value="MetI-like"/>
    <property type="match status" value="1"/>
</dbReference>
<dbReference type="AlphaFoldDB" id="A0A1Z1FB41"/>
<accession>A0A1Z1FB41</accession>
<feature type="transmembrane region" description="Helical" evidence="7">
    <location>
        <begin position="193"/>
        <end position="211"/>
    </location>
</feature>
<keyword evidence="3" id="KW-1003">Cell membrane</keyword>